<keyword evidence="5" id="KW-1185">Reference proteome</keyword>
<comment type="caution">
    <text evidence="4">The sequence shown here is derived from an EMBL/GenBank/DDBJ whole genome shotgun (WGS) entry which is preliminary data.</text>
</comment>
<feature type="domain" description="SbsA Ig-like" evidence="3">
    <location>
        <begin position="126"/>
        <end position="219"/>
    </location>
</feature>
<name>A0ABX9QEU2_9BACT</name>
<organism evidence="4 5">
    <name type="scientific">Corallococcus praedator</name>
    <dbReference type="NCBI Taxonomy" id="2316724"/>
    <lineage>
        <taxon>Bacteria</taxon>
        <taxon>Pseudomonadati</taxon>
        <taxon>Myxococcota</taxon>
        <taxon>Myxococcia</taxon>
        <taxon>Myxococcales</taxon>
        <taxon>Cystobacterineae</taxon>
        <taxon>Myxococcaceae</taxon>
        <taxon>Corallococcus</taxon>
    </lineage>
</organism>
<dbReference type="InterPro" id="IPR014755">
    <property type="entry name" value="Cu-Rt/internalin_Ig-like"/>
</dbReference>
<gene>
    <name evidence="4" type="ORF">D7Y13_22805</name>
</gene>
<dbReference type="Pfam" id="PF17957">
    <property type="entry name" value="Big_7"/>
    <property type="match status" value="1"/>
</dbReference>
<keyword evidence="1 2" id="KW-0732">Signal</keyword>
<feature type="chain" id="PRO_5045659820" description="SbsA Ig-like domain-containing protein" evidence="2">
    <location>
        <begin position="23"/>
        <end position="603"/>
    </location>
</feature>
<protein>
    <recommendedName>
        <fullName evidence="3">SbsA Ig-like domain-containing protein</fullName>
    </recommendedName>
</protein>
<proteinExistence type="predicted"/>
<dbReference type="Proteomes" id="UP000278907">
    <property type="component" value="Unassembled WGS sequence"/>
</dbReference>
<evidence type="ECO:0000313" key="4">
    <source>
        <dbReference type="EMBL" id="RKI03143.1"/>
    </source>
</evidence>
<sequence>MSHPLRAFLPLLVLCLAGCLQIPDLEPGNATDAGIQDDNAPIEIEWVSPAPESLSNGLVPIHVTLTGGTPDLVELLVDGQFGTVLASPYSTLWDAGTISEGTHTLSVRAWRLGQTFVSAGRVLTLDRTPPRIVTQTPAQGASAVSVRQTIQATLSEPLAPTTVNSQSIRLVANGGFVDADVLLSEDGKTFNVVPLNPVPVSSAIRVSLSDSVTDLAGNSVEVSSRDWIWRVPAYLLVGEPLTSEPANPNIEAISLGMGGAQPIIAWSEGWGAPFKVHVKQWTGAAWEYIGTPLAANSAVNAMECSLNVDAAGVPTVMWHESLEGNAHQWVGRRWNGQAWVQLGAALTPVLQNARLGGWQFAQGPAGYATIAIDESNGAQHQITIRQWNGSAWLAVGSAINLRIGSSVNFLHMEVDARGYPFLTWLEGGESGIEDIRAAALWTGAVWQSLSGTLKEAPTTLAFDAAGTPYVGALEIVSGQLRAFVKKWNGSAWITLGGAFEDVGGTAPRYVNAMRFDAMGRPTVALYAQRATSPRPSAVAQVLRWTGTQWEAVSGVLDATPGLIASNPAQMGITPEGDPFMAWVEGVSGWPSVGARLHVYRSNR</sequence>
<evidence type="ECO:0000256" key="1">
    <source>
        <dbReference type="ARBA" id="ARBA00022729"/>
    </source>
</evidence>
<evidence type="ECO:0000313" key="5">
    <source>
        <dbReference type="Proteomes" id="UP000278907"/>
    </source>
</evidence>
<reference evidence="4 5" key="1">
    <citation type="submission" date="2018-09" db="EMBL/GenBank/DDBJ databases">
        <authorList>
            <person name="Livingstone P.G."/>
            <person name="Whitworth D.E."/>
        </authorList>
    </citation>
    <scope>NUCLEOTIDE SEQUENCE [LARGE SCALE GENOMIC DNA]</scope>
    <source>
        <strain evidence="4 5">CA031B</strain>
    </source>
</reference>
<dbReference type="Pfam" id="PF13205">
    <property type="entry name" value="Big_5"/>
    <property type="match status" value="1"/>
</dbReference>
<dbReference type="EMBL" id="RAWI01000186">
    <property type="protein sequence ID" value="RKI03143.1"/>
    <property type="molecule type" value="Genomic_DNA"/>
</dbReference>
<evidence type="ECO:0000259" key="3">
    <source>
        <dbReference type="Pfam" id="PF13205"/>
    </source>
</evidence>
<feature type="signal peptide" evidence="2">
    <location>
        <begin position="1"/>
        <end position="22"/>
    </location>
</feature>
<accession>A0ABX9QEU2</accession>
<dbReference type="Gene3D" id="2.60.40.1220">
    <property type="match status" value="1"/>
</dbReference>
<dbReference type="InterPro" id="IPR032812">
    <property type="entry name" value="SbsA_Ig"/>
</dbReference>
<evidence type="ECO:0000256" key="2">
    <source>
        <dbReference type="SAM" id="SignalP"/>
    </source>
</evidence>